<accession>W2S6A8</accession>
<organism evidence="1 2">
    <name type="scientific">Cyphellophora europaea (strain CBS 101466)</name>
    <name type="common">Phialophora europaea</name>
    <dbReference type="NCBI Taxonomy" id="1220924"/>
    <lineage>
        <taxon>Eukaryota</taxon>
        <taxon>Fungi</taxon>
        <taxon>Dikarya</taxon>
        <taxon>Ascomycota</taxon>
        <taxon>Pezizomycotina</taxon>
        <taxon>Eurotiomycetes</taxon>
        <taxon>Chaetothyriomycetidae</taxon>
        <taxon>Chaetothyriales</taxon>
        <taxon>Cyphellophoraceae</taxon>
        <taxon>Cyphellophora</taxon>
    </lineage>
</organism>
<dbReference type="RefSeq" id="XP_008713602.1">
    <property type="nucleotide sequence ID" value="XM_008715380.1"/>
</dbReference>
<dbReference type="GeneID" id="19978049"/>
<dbReference type="EMBL" id="KI635846">
    <property type="protein sequence ID" value="ETN44160.1"/>
    <property type="molecule type" value="Genomic_DNA"/>
</dbReference>
<gene>
    <name evidence="1" type="ORF">HMPREF1541_10710</name>
</gene>
<protein>
    <submittedName>
        <fullName evidence="1">Uncharacterized protein</fullName>
    </submittedName>
</protein>
<dbReference type="InParanoid" id="W2S6A8"/>
<reference evidence="1 2" key="1">
    <citation type="submission" date="2013-03" db="EMBL/GenBank/DDBJ databases">
        <title>The Genome Sequence of Phialophora europaea CBS 101466.</title>
        <authorList>
            <consortium name="The Broad Institute Genomics Platform"/>
            <person name="Cuomo C."/>
            <person name="de Hoog S."/>
            <person name="Gorbushina A."/>
            <person name="Walker B."/>
            <person name="Young S.K."/>
            <person name="Zeng Q."/>
            <person name="Gargeya S."/>
            <person name="Fitzgerald M."/>
            <person name="Haas B."/>
            <person name="Abouelleil A."/>
            <person name="Allen A.W."/>
            <person name="Alvarado L."/>
            <person name="Arachchi H.M."/>
            <person name="Berlin A.M."/>
            <person name="Chapman S.B."/>
            <person name="Gainer-Dewar J."/>
            <person name="Goldberg J."/>
            <person name="Griggs A."/>
            <person name="Gujja S."/>
            <person name="Hansen M."/>
            <person name="Howarth C."/>
            <person name="Imamovic A."/>
            <person name="Ireland A."/>
            <person name="Larimer J."/>
            <person name="McCowan C."/>
            <person name="Murphy C."/>
            <person name="Pearson M."/>
            <person name="Poon T.W."/>
            <person name="Priest M."/>
            <person name="Roberts A."/>
            <person name="Saif S."/>
            <person name="Shea T."/>
            <person name="Sisk P."/>
            <person name="Sykes S."/>
            <person name="Wortman J."/>
            <person name="Nusbaum C."/>
            <person name="Birren B."/>
        </authorList>
    </citation>
    <scope>NUCLEOTIDE SEQUENCE [LARGE SCALE GENOMIC DNA]</scope>
    <source>
        <strain evidence="1 2">CBS 101466</strain>
    </source>
</reference>
<name>W2S6A8_CYPE1</name>
<evidence type="ECO:0000313" key="1">
    <source>
        <dbReference type="EMBL" id="ETN44160.1"/>
    </source>
</evidence>
<sequence>MHCSVGFASLPHPCVEASQGWNVCGYGTVRRLPGAGWASDVWILTDAAPNRPFLAGAAGGSVYLWCRPLCGALA</sequence>
<evidence type="ECO:0000313" key="2">
    <source>
        <dbReference type="Proteomes" id="UP000030752"/>
    </source>
</evidence>
<proteinExistence type="predicted"/>
<dbReference type="Proteomes" id="UP000030752">
    <property type="component" value="Unassembled WGS sequence"/>
</dbReference>
<dbReference type="VEuPathDB" id="FungiDB:HMPREF1541_10710"/>
<keyword evidence="2" id="KW-1185">Reference proteome</keyword>
<dbReference type="AlphaFoldDB" id="W2S6A8"/>
<dbReference type="HOGENOM" id="CLU_2687770_0_0_1"/>